<name>A0A9N7TW59_PLEPL</name>
<evidence type="ECO:0000313" key="2">
    <source>
        <dbReference type="EMBL" id="CAB1419947.1"/>
    </source>
</evidence>
<feature type="region of interest" description="Disordered" evidence="1">
    <location>
        <begin position="18"/>
        <end position="47"/>
    </location>
</feature>
<dbReference type="Proteomes" id="UP001153269">
    <property type="component" value="Unassembled WGS sequence"/>
</dbReference>
<protein>
    <submittedName>
        <fullName evidence="2">Uncharacterized protein</fullName>
    </submittedName>
</protein>
<accession>A0A9N7TW59</accession>
<evidence type="ECO:0000256" key="1">
    <source>
        <dbReference type="SAM" id="MobiDB-lite"/>
    </source>
</evidence>
<proteinExistence type="predicted"/>
<organism evidence="2 3">
    <name type="scientific">Pleuronectes platessa</name>
    <name type="common">European plaice</name>
    <dbReference type="NCBI Taxonomy" id="8262"/>
    <lineage>
        <taxon>Eukaryota</taxon>
        <taxon>Metazoa</taxon>
        <taxon>Chordata</taxon>
        <taxon>Craniata</taxon>
        <taxon>Vertebrata</taxon>
        <taxon>Euteleostomi</taxon>
        <taxon>Actinopterygii</taxon>
        <taxon>Neopterygii</taxon>
        <taxon>Teleostei</taxon>
        <taxon>Neoteleostei</taxon>
        <taxon>Acanthomorphata</taxon>
        <taxon>Carangaria</taxon>
        <taxon>Pleuronectiformes</taxon>
        <taxon>Pleuronectoidei</taxon>
        <taxon>Pleuronectidae</taxon>
        <taxon>Pleuronectes</taxon>
    </lineage>
</organism>
<evidence type="ECO:0000313" key="3">
    <source>
        <dbReference type="Proteomes" id="UP001153269"/>
    </source>
</evidence>
<sequence>MSTHEEFHINYWTEPMQHDSISPRQKRLPQVTGRRGPQRCKERWEGRSPHRWDVRMSTAQIRAQPTQHEDWFLSLGFKRSNSTRRCLPHLGWPRERPQVSGS</sequence>
<dbReference type="EMBL" id="CADEAL010000423">
    <property type="protein sequence ID" value="CAB1419947.1"/>
    <property type="molecule type" value="Genomic_DNA"/>
</dbReference>
<comment type="caution">
    <text evidence="2">The sequence shown here is derived from an EMBL/GenBank/DDBJ whole genome shotgun (WGS) entry which is preliminary data.</text>
</comment>
<gene>
    <name evidence="2" type="ORF">PLEPLA_LOCUS7798</name>
</gene>
<reference evidence="2" key="1">
    <citation type="submission" date="2020-03" db="EMBL/GenBank/DDBJ databases">
        <authorList>
            <person name="Weist P."/>
        </authorList>
    </citation>
    <scope>NUCLEOTIDE SEQUENCE</scope>
</reference>
<dbReference type="AlphaFoldDB" id="A0A9N7TW59"/>
<keyword evidence="3" id="KW-1185">Reference proteome</keyword>